<evidence type="ECO:0000256" key="9">
    <source>
        <dbReference type="ARBA" id="ARBA00022989"/>
    </source>
</evidence>
<keyword evidence="11" id="KW-0472">Membrane</keyword>
<accession>A0A1S3JB65</accession>
<feature type="domain" description="Glycosyltransferase family 18 catalytic" evidence="14">
    <location>
        <begin position="47"/>
        <end position="584"/>
    </location>
</feature>
<keyword evidence="7" id="KW-0812">Transmembrane</keyword>
<dbReference type="Pfam" id="PF15024">
    <property type="entry name" value="Glyco_transf_18"/>
    <property type="match status" value="1"/>
</dbReference>
<dbReference type="GeneID" id="106171734"/>
<evidence type="ECO:0000256" key="13">
    <source>
        <dbReference type="ARBA" id="ARBA00048243"/>
    </source>
</evidence>
<organism evidence="15 16">
    <name type="scientific">Lingula anatina</name>
    <name type="common">Brachiopod</name>
    <name type="synonym">Lingula unguis</name>
    <dbReference type="NCBI Taxonomy" id="7574"/>
    <lineage>
        <taxon>Eukaryota</taxon>
        <taxon>Metazoa</taxon>
        <taxon>Spiralia</taxon>
        <taxon>Lophotrochozoa</taxon>
        <taxon>Brachiopoda</taxon>
        <taxon>Linguliformea</taxon>
        <taxon>Lingulata</taxon>
        <taxon>Lingulida</taxon>
        <taxon>Linguloidea</taxon>
        <taxon>Lingulidae</taxon>
        <taxon>Lingula</taxon>
    </lineage>
</organism>
<evidence type="ECO:0000313" key="16">
    <source>
        <dbReference type="RefSeq" id="XP_013407642.2"/>
    </source>
</evidence>
<evidence type="ECO:0000256" key="5">
    <source>
        <dbReference type="ARBA" id="ARBA00022676"/>
    </source>
</evidence>
<keyword evidence="12" id="KW-0325">Glycoprotein</keyword>
<dbReference type="UniPathway" id="UPA00378"/>
<name>A0A1S3JB65_LINAN</name>
<evidence type="ECO:0000256" key="10">
    <source>
        <dbReference type="ARBA" id="ARBA00023034"/>
    </source>
</evidence>
<comment type="pathway">
    <text evidence="2">Protein modification; protein glycosylation.</text>
</comment>
<evidence type="ECO:0000256" key="3">
    <source>
        <dbReference type="ARBA" id="ARBA00007477"/>
    </source>
</evidence>
<dbReference type="KEGG" id="lak:106171734"/>
<evidence type="ECO:0000256" key="8">
    <source>
        <dbReference type="ARBA" id="ARBA00022968"/>
    </source>
</evidence>
<dbReference type="PANTHER" id="PTHR15075:SF2">
    <property type="entry name" value="ALPHA-1,6-MANNOSYLGLYCOPROTEIN 6-BETA-N-ACETYLGLUCOSAMINYLTRANSFERASE"/>
    <property type="match status" value="1"/>
</dbReference>
<dbReference type="Proteomes" id="UP000085678">
    <property type="component" value="Unplaced"/>
</dbReference>
<evidence type="ECO:0000256" key="12">
    <source>
        <dbReference type="ARBA" id="ARBA00023180"/>
    </source>
</evidence>
<reference evidence="16" key="2">
    <citation type="submission" date="2025-08" db="UniProtKB">
        <authorList>
            <consortium name="RefSeq"/>
        </authorList>
    </citation>
    <scope>IDENTIFICATION</scope>
</reference>
<dbReference type="STRING" id="7574.A0A1S3JB65"/>
<evidence type="ECO:0000256" key="4">
    <source>
        <dbReference type="ARBA" id="ARBA00012671"/>
    </source>
</evidence>
<dbReference type="GO" id="GO:0006487">
    <property type="term" value="P:protein N-linked glycosylation"/>
    <property type="evidence" value="ECO:0007669"/>
    <property type="project" value="TreeGrafter"/>
</dbReference>
<dbReference type="InterPro" id="IPR052105">
    <property type="entry name" value="MGAT5_Glycosyltransferase"/>
</dbReference>
<dbReference type="GO" id="GO:0000139">
    <property type="term" value="C:Golgi membrane"/>
    <property type="evidence" value="ECO:0007669"/>
    <property type="project" value="UniProtKB-SubCell"/>
</dbReference>
<proteinExistence type="inferred from homology"/>
<keyword evidence="6" id="KW-0808">Transferase</keyword>
<dbReference type="RefSeq" id="XP_013407642.2">
    <property type="nucleotide sequence ID" value="XM_013552188.2"/>
</dbReference>
<keyword evidence="15" id="KW-1185">Reference proteome</keyword>
<gene>
    <name evidence="16" type="primary">LOC106171734</name>
</gene>
<evidence type="ECO:0000256" key="1">
    <source>
        <dbReference type="ARBA" id="ARBA00004323"/>
    </source>
</evidence>
<sequence>MAVVKVKPLRLLALLGGALVIYGVVQTALWMKRSVPEELKVDVEFQRREGQEVQAEVRLDIMGLLVQLVHPCPGKQFDWMRQRITRMWPKWRKAAIELRDSGKIKRGRKSKKILLHFGTLAQGIRLDEKAFLGGPLGELVQWSDLMTTLYILGHDVTFTTEKSQIEYLLTNYHDTLQKSTWRKKKVPFDLIYTDIYGIKLFKEQYLQDTSLGPSRCLFRVLDSFGTEADFNSLTYALAHHRQENPARVCFWSCNNLELQQYFTMFPHTPDNSFMGFVIEKPEMNDSLSVARHPKQGLIYAKQHYMFKGKEPYLDILKEYFTLHGTSSPSVLIPKEDEGKVPDYVQNHGVLQNAEYTQLLYQSKVFIGMGFPYEGPAPLEAIAAGCVFINPRFDPPHSRKNNRFYKEKPTNREITSQHPYIEHFIGEPYAYTIDISNQTILRKTVEKILATTETLGYLPYEFTEAGMIERMNYYVENQDLCSVPRKSHIPDSAIHYVLGEPGKSCNEVCRDQGFICENTHFPAMNSETFLHQMKITCDINKFISDIVHPSVIKETEDHWTCFFQADADLFSCAGRKTSHRRACSCRTFKKDQTALCDTCS</sequence>
<evidence type="ECO:0000259" key="14">
    <source>
        <dbReference type="Pfam" id="PF15024"/>
    </source>
</evidence>
<keyword evidence="9" id="KW-1133">Transmembrane helix</keyword>
<reference evidence="16" key="1">
    <citation type="journal article" date="2015" name="Nat. Commun.">
        <title>The Lingula genome provides insights into brachiopod evolution and the origin of phosphate biomineralization.</title>
        <authorList>
            <person name="Luo Y.J."/>
            <person name="Takeuchi T."/>
            <person name="Koyanagi R."/>
            <person name="Yamada L."/>
            <person name="Kanda M."/>
            <person name="Khalturina M."/>
            <person name="Fujie M."/>
            <person name="Yamasaki S.I."/>
            <person name="Endo K."/>
            <person name="Satoh N."/>
        </authorList>
    </citation>
    <scope>NUCLEOTIDE SEQUENCE</scope>
</reference>
<keyword evidence="10" id="KW-0333">Golgi apparatus</keyword>
<dbReference type="InterPro" id="IPR026116">
    <property type="entry name" value="GT18_cat"/>
</dbReference>
<evidence type="ECO:0000256" key="2">
    <source>
        <dbReference type="ARBA" id="ARBA00004922"/>
    </source>
</evidence>
<dbReference type="EC" id="2.4.1.155" evidence="4"/>
<dbReference type="InParanoid" id="A0A1S3JB65"/>
<comment type="catalytic activity">
    <reaction evidence="13">
        <text>N(4)-{beta-D-GlcNAc-(1-&gt;2)-[beta-D-GlcNAc-(1-&gt;4)]-alpha-D-Man-(1-&gt;3)-[beta-D-GlcNAc-(1-&gt;2)-alpha-D-Man-(1-&gt;6)]-beta-D-Man-(1-&gt;4)-beta-D-GlcNAc-(1-&gt;4)-beta-D-GlcNAc}-L-asparaginyl-[protein] + UDP-N-acetyl-alpha-D-glucosamine = N(4)-{beta-D-GlcNAc-(1-&gt;2)-[beta-D-GlcNAc-(1-&gt;4)]-alpha-D-Man-(1-&gt;3)-[beta-D-GlcNAc-(1-&gt;2)-[beta-D-GlcNAc-(1-&gt;6)]-alpha-D-Man-(1-&gt;6)]-beta-D-Man-(1-&gt;4)-beta-D-GlcNAc-(1-&gt;4)-beta-D-GlcNAc}-L-asparaginyl-[protein] + UDP + H(+)</text>
        <dbReference type="Rhea" id="RHEA:16921"/>
        <dbReference type="Rhea" id="RHEA-COMP:14374"/>
        <dbReference type="Rhea" id="RHEA-COMP:14377"/>
        <dbReference type="ChEBI" id="CHEBI:15378"/>
        <dbReference type="ChEBI" id="CHEBI:57705"/>
        <dbReference type="ChEBI" id="CHEBI:58223"/>
        <dbReference type="ChEBI" id="CHEBI:139507"/>
        <dbReference type="ChEBI" id="CHEBI:139510"/>
        <dbReference type="EC" id="2.4.1.155"/>
    </reaction>
</comment>
<dbReference type="OrthoDB" id="2113294at2759"/>
<keyword evidence="8" id="KW-0735">Signal-anchor</keyword>
<evidence type="ECO:0000256" key="11">
    <source>
        <dbReference type="ARBA" id="ARBA00023136"/>
    </source>
</evidence>
<dbReference type="PANTHER" id="PTHR15075">
    <property type="entry name" value="ALPHA-MANNOSIDE BETA-1,6-N-ACETYLGLUCOSAMINYLTRANSFERASE"/>
    <property type="match status" value="1"/>
</dbReference>
<keyword evidence="5" id="KW-0328">Glycosyltransferase</keyword>
<evidence type="ECO:0000256" key="6">
    <source>
        <dbReference type="ARBA" id="ARBA00022679"/>
    </source>
</evidence>
<dbReference type="AlphaFoldDB" id="A0A1S3JB65"/>
<protein>
    <recommendedName>
        <fullName evidence="4">alpha-1,6-mannosyl-glycoprotein 6-beta-N-acetylglucosaminyltransferase</fullName>
        <ecNumber evidence="4">2.4.1.155</ecNumber>
    </recommendedName>
</protein>
<comment type="subcellular location">
    <subcellularLocation>
        <location evidence="1">Golgi apparatus membrane</location>
        <topology evidence="1">Single-pass type II membrane protein</topology>
    </subcellularLocation>
</comment>
<comment type="similarity">
    <text evidence="3">Belongs to the glycosyltransferase 18 family.</text>
</comment>
<evidence type="ECO:0000256" key="7">
    <source>
        <dbReference type="ARBA" id="ARBA00022692"/>
    </source>
</evidence>
<evidence type="ECO:0000313" key="15">
    <source>
        <dbReference type="Proteomes" id="UP000085678"/>
    </source>
</evidence>
<dbReference type="GO" id="GO:0030144">
    <property type="term" value="F:alpha-1,6-mannosylglycoprotein 6-beta-N-acetylglucosaminyltransferase activity"/>
    <property type="evidence" value="ECO:0007669"/>
    <property type="project" value="UniProtKB-EC"/>
</dbReference>